<keyword evidence="2" id="KW-1185">Reference proteome</keyword>
<evidence type="ECO:0000313" key="2">
    <source>
        <dbReference type="Proteomes" id="UP000095038"/>
    </source>
</evidence>
<protein>
    <submittedName>
        <fullName evidence="1">Uncharacterized protein</fullName>
    </submittedName>
</protein>
<sequence>MALVENSLLNIDNVEAFLQKYDNDPNNLFKTLPINQIKSIQLNLIEKSDKLNQKLKNLVIDNYEDLLSTADTIIEINDIIKIQDKKLNQLFNPDSEIDTNNYNNQSKDIKISSKYLNQNFNSNFNNFNKSLVNFNFKKLYRQNDLIILRNLLFNLELKLNSMVQFNKENNNINIYNYNYTENQNQNQEPNSNSKLYIDLSKIFFIIEFHFDNLLSQNENLLAKFNSLKEILFSHLTNIIQNTDITNNEFILDQNGEIDNFTNSNSIKNSNNNDNYLNSYQNNDLILNSLIAITILNKFNYFQLIQFFLIKREQKSVEFFTNTNSASINKNKNKNNKNTIKSKVDILYPNNYFNLKDFLNYNYKSIIYLVDFFKFKKFQSLLFVNLITNMNLSFLIKNFNSLSLDSWFHNNTNTEIKYTYSITQLNDSFSMDLLNNEVDSFKLKISNTILNNFNNLLNSILENKKINDDLKIQNLINLIKSIYLIFKQFNTLLNLPNPQKIESNTENIKNDININIENENEKDLFFEVLNSWRNVLLTIINEQINNLNQVTELIQSLNDKNINKSINDFDEKYDIDSDNLWSVNIQNDFRITNLDLYLNKIVNISQSNKISPSSHIDNNRSNIIFKRILSGLIGYFDQILNILKIFKFQFYNEFIINIENHSINSDENFENELMNLNYNLNLESFEKLKENSGLFNKKYHLIFENLFKKIWFNNIIDNLNKTFKNFLEFLQISKKPERNFLISENLIFNITRIVSKFNYLVNQKILLDLLALNINESNSLNTNQLNDTKEIQKLSTELLKTYFNEISSKVIIESKSELSELILQRFIPINFKQLEQPVGILSEGSLEENKSLFSILIKKLNSNDTYKLKEPVEIELWENDLPVIPSLNFSGLLQRLSENLINGNEQYLINNNKIWDSNVDLYDNDCFHEYKIKIINELLKVYENCVTFIANIYLEKMNPLVGEKKAVLNNIEVQSNEEDVNKEFGESIADEAQSPKETQSGATLKEKLSQLVVYNQVLTSYADISYLSNFVCTISKSENPILDSAETKKTLERLSTISDTFRSLNPFNLKFINKNVLEHYKHNKLLLLPLTN</sequence>
<dbReference type="EMBL" id="KV454475">
    <property type="protein sequence ID" value="ODV64395.1"/>
    <property type="molecule type" value="Genomic_DNA"/>
</dbReference>
<dbReference type="GeneID" id="30964932"/>
<reference evidence="2" key="1">
    <citation type="submission" date="2016-05" db="EMBL/GenBank/DDBJ databases">
        <title>Comparative genomics of biotechnologically important yeasts.</title>
        <authorList>
            <consortium name="DOE Joint Genome Institute"/>
            <person name="Riley R."/>
            <person name="Haridas S."/>
            <person name="Wolfe K.H."/>
            <person name="Lopes M.R."/>
            <person name="Hittinger C.T."/>
            <person name="Goker M."/>
            <person name="Salamov A."/>
            <person name="Wisecaver J."/>
            <person name="Long T.M."/>
            <person name="Aerts A.L."/>
            <person name="Barry K."/>
            <person name="Choi C."/>
            <person name="Clum A."/>
            <person name="Coughlan A.Y."/>
            <person name="Deshpande S."/>
            <person name="Douglass A.P."/>
            <person name="Hanson S.J."/>
            <person name="Klenk H.-P."/>
            <person name="Labutti K."/>
            <person name="Lapidus A."/>
            <person name="Lindquist E."/>
            <person name="Lipzen A."/>
            <person name="Meier-Kolthoff J.P."/>
            <person name="Ohm R.A."/>
            <person name="Otillar R.P."/>
            <person name="Pangilinan J."/>
            <person name="Peng Y."/>
            <person name="Rokas A."/>
            <person name="Rosa C.A."/>
            <person name="Scheuner C."/>
            <person name="Sibirny A.A."/>
            <person name="Slot J.C."/>
            <person name="Stielow J.B."/>
            <person name="Sun H."/>
            <person name="Kurtzman C.P."/>
            <person name="Blackwell M."/>
            <person name="Grigoriev I.V."/>
            <person name="Jeffries T.W."/>
        </authorList>
    </citation>
    <scope>NUCLEOTIDE SEQUENCE [LARGE SCALE GENOMIC DNA]</scope>
    <source>
        <strain evidence="2">DSM 1968</strain>
    </source>
</reference>
<dbReference type="InParanoid" id="A0A1D2VS58"/>
<dbReference type="AlphaFoldDB" id="A0A1D2VS58"/>
<dbReference type="Proteomes" id="UP000095038">
    <property type="component" value="Unassembled WGS sequence"/>
</dbReference>
<name>A0A1D2VS58_9ASCO</name>
<dbReference type="Pfam" id="PF08700">
    <property type="entry name" value="VPS51_Exo84_N"/>
    <property type="match status" value="1"/>
</dbReference>
<evidence type="ECO:0000313" key="1">
    <source>
        <dbReference type="EMBL" id="ODV64395.1"/>
    </source>
</evidence>
<organism evidence="1 2">
    <name type="scientific">Ascoidea rubescens DSM 1968</name>
    <dbReference type="NCBI Taxonomy" id="1344418"/>
    <lineage>
        <taxon>Eukaryota</taxon>
        <taxon>Fungi</taxon>
        <taxon>Dikarya</taxon>
        <taxon>Ascomycota</taxon>
        <taxon>Saccharomycotina</taxon>
        <taxon>Saccharomycetes</taxon>
        <taxon>Ascoideaceae</taxon>
        <taxon>Ascoidea</taxon>
    </lineage>
</organism>
<gene>
    <name evidence="1" type="ORF">ASCRUDRAFT_6221</name>
</gene>
<proteinExistence type="predicted"/>
<dbReference type="RefSeq" id="XP_020050702.1">
    <property type="nucleotide sequence ID" value="XM_020191296.1"/>
</dbReference>
<accession>A0A1D2VS58</accession>